<dbReference type="InterPro" id="IPR002659">
    <property type="entry name" value="Glyco_trans_31"/>
</dbReference>
<feature type="compositionally biased region" description="Low complexity" evidence="18">
    <location>
        <begin position="488"/>
        <end position="502"/>
    </location>
</feature>
<evidence type="ECO:0000313" key="20">
    <source>
        <dbReference type="Proteomes" id="UP000826234"/>
    </source>
</evidence>
<evidence type="ECO:0000256" key="9">
    <source>
        <dbReference type="ARBA" id="ARBA00022968"/>
    </source>
</evidence>
<evidence type="ECO:0000256" key="10">
    <source>
        <dbReference type="ARBA" id="ARBA00022989"/>
    </source>
</evidence>
<keyword evidence="12" id="KW-0472">Membrane</keyword>
<keyword evidence="20" id="KW-1185">Reference proteome</keyword>
<dbReference type="PANTHER" id="PTHR11214:SF219">
    <property type="entry name" value="UDP-GALNAC:BETA-1,3-N-ACETYLGALACTOSAMINYLTRANSFERASE 2"/>
    <property type="match status" value="1"/>
</dbReference>
<evidence type="ECO:0000313" key="19">
    <source>
        <dbReference type="EMBL" id="KAH0622504.1"/>
    </source>
</evidence>
<protein>
    <recommendedName>
        <fullName evidence="15">UDP-GalNAc:beta-1,3-N-acetylgalactosaminyltransferase 2</fullName>
        <ecNumber evidence="14">2.4.1.313</ecNumber>
    </recommendedName>
    <alternativeName>
        <fullName evidence="16">Beta-1,3-N-acetylgalactosaminyltransferase II</fullName>
    </alternativeName>
</protein>
<organism evidence="19 20">
    <name type="scientific">Phrynosoma platyrhinos</name>
    <name type="common">Desert horned lizard</name>
    <dbReference type="NCBI Taxonomy" id="52577"/>
    <lineage>
        <taxon>Eukaryota</taxon>
        <taxon>Metazoa</taxon>
        <taxon>Chordata</taxon>
        <taxon>Craniata</taxon>
        <taxon>Vertebrata</taxon>
        <taxon>Euteleostomi</taxon>
        <taxon>Lepidosauria</taxon>
        <taxon>Squamata</taxon>
        <taxon>Bifurcata</taxon>
        <taxon>Unidentata</taxon>
        <taxon>Episquamata</taxon>
        <taxon>Toxicofera</taxon>
        <taxon>Iguania</taxon>
        <taxon>Phrynosomatidae</taxon>
        <taxon>Phrynosomatinae</taxon>
        <taxon>Phrynosoma</taxon>
    </lineage>
</organism>
<feature type="region of interest" description="Disordered" evidence="18">
    <location>
        <begin position="1"/>
        <end position="20"/>
    </location>
</feature>
<keyword evidence="13" id="KW-0325">Glycoprotein</keyword>
<comment type="subcellular location">
    <subcellularLocation>
        <location evidence="1">Endoplasmic reticulum</location>
    </subcellularLocation>
    <subcellularLocation>
        <location evidence="2">Golgi apparatus membrane</location>
        <topology evidence="2">Single-pass type II membrane protein</topology>
    </subcellularLocation>
</comment>
<reference evidence="19 20" key="1">
    <citation type="journal article" date="2022" name="Gigascience">
        <title>A chromosome-level genome assembly and annotation of the desert horned lizard, Phrynosoma platyrhinos, provides insight into chromosomal rearrangements among reptiles.</title>
        <authorList>
            <person name="Koochekian N."/>
            <person name="Ascanio A."/>
            <person name="Farleigh K."/>
            <person name="Card D.C."/>
            <person name="Schield D.R."/>
            <person name="Castoe T.A."/>
            <person name="Jezkova T."/>
        </authorList>
    </citation>
    <scope>NUCLEOTIDE SEQUENCE [LARGE SCALE GENOMIC DNA]</scope>
    <source>
        <strain evidence="19">NK-2021</strain>
    </source>
</reference>
<evidence type="ECO:0000256" key="4">
    <source>
        <dbReference type="ARBA" id="ARBA00008661"/>
    </source>
</evidence>
<feature type="compositionally biased region" description="Gly residues" evidence="18">
    <location>
        <begin position="1"/>
        <end position="11"/>
    </location>
</feature>
<dbReference type="Pfam" id="PF01762">
    <property type="entry name" value="Galactosyl_T"/>
    <property type="match status" value="1"/>
</dbReference>
<dbReference type="EMBL" id="JAIPUX010003289">
    <property type="protein sequence ID" value="KAH0622504.1"/>
    <property type="molecule type" value="Genomic_DNA"/>
</dbReference>
<evidence type="ECO:0000256" key="14">
    <source>
        <dbReference type="ARBA" id="ARBA00039104"/>
    </source>
</evidence>
<evidence type="ECO:0000256" key="5">
    <source>
        <dbReference type="ARBA" id="ARBA00022676"/>
    </source>
</evidence>
<evidence type="ECO:0000256" key="3">
    <source>
        <dbReference type="ARBA" id="ARBA00004922"/>
    </source>
</evidence>
<evidence type="ECO:0000256" key="16">
    <source>
        <dbReference type="ARBA" id="ARBA00042712"/>
    </source>
</evidence>
<evidence type="ECO:0000256" key="12">
    <source>
        <dbReference type="ARBA" id="ARBA00023136"/>
    </source>
</evidence>
<evidence type="ECO:0000256" key="13">
    <source>
        <dbReference type="ARBA" id="ARBA00023180"/>
    </source>
</evidence>
<keyword evidence="11" id="KW-0333">Golgi apparatus</keyword>
<keyword evidence="10" id="KW-1133">Transmembrane helix</keyword>
<keyword evidence="5" id="KW-0328">Glycosyltransferase</keyword>
<accession>A0ABQ7SZ08</accession>
<evidence type="ECO:0000256" key="6">
    <source>
        <dbReference type="ARBA" id="ARBA00022679"/>
    </source>
</evidence>
<evidence type="ECO:0000256" key="1">
    <source>
        <dbReference type="ARBA" id="ARBA00004240"/>
    </source>
</evidence>
<sequence>MIGSHGVGKKCGSGDDGSREMEKGLFKQKKRSLLAFFPHWKPKHYDVIVGVLSARHNDGLRNAIRNTWFRHLKQHPGLSQRVLVKFIIGAHGCDVPVEDREDPYSCKLLNITNPVLNQEIEAFTLPEDDTSMLSEDRVVSVHFKVLYPIVITSLGVFYDAKGVGFQRNITVKLYQAEQEEALFSARFSPPSCGVQVNRLWYKPVEQFILPESFEGTIIWESQDLQGLVSRNLHKVMVNDGGGVFRITTAGEGSLPHEFTQGVEGIAGGFIYTIQEGEVLLQSLQSRAERFVHHINKLEEEDALLKEESNTYDDIVFVDVVDTYRNVPAKLLNFYRWTVEAASFDVLLKTDDDCYIDLEAVFKRIRLKNLGRPNTWWGKILGCTDELKNYLLISYGKNLIVLILSFRLNWAVDRTGKWQELEYPSPAYPAFACGSGYVISKDIVEWLASNSDRLKIYQGEDVSMGIWMAAIGPKRYQVSPDLLDGEYDSSSSYSPSPQTSSPSGNVEDTTPTLLTKDIMMISVIVLRMAKSISLNVTPPPATTEDPLARKSFEPLDTIDEYLLTLKIISLVVVTSTGQTNELTALHYDKPYLVPSPFINICNILFSLLRMTQIILKQDNLWLCEKTCESGMLSSPQYSPEELNELWIIKERCGDPCKCEER</sequence>
<comment type="caution">
    <text evidence="19">The sequence shown here is derived from an EMBL/GenBank/DDBJ whole genome shotgun (WGS) entry which is preliminary data.</text>
</comment>
<evidence type="ECO:0000256" key="15">
    <source>
        <dbReference type="ARBA" id="ARBA00040432"/>
    </source>
</evidence>
<comment type="pathway">
    <text evidence="3">Protein modification; protein glycosylation.</text>
</comment>
<dbReference type="Proteomes" id="UP000826234">
    <property type="component" value="Unassembled WGS sequence"/>
</dbReference>
<evidence type="ECO:0000256" key="7">
    <source>
        <dbReference type="ARBA" id="ARBA00022692"/>
    </source>
</evidence>
<dbReference type="EC" id="2.4.1.313" evidence="14"/>
<comment type="catalytic activity">
    <reaction evidence="17">
        <text>3-O-(N-acetyl-beta-D-glucosaminyl-(1-&gt;4)-alpha-D-mannosyl)-L-threonyl-[protein] + UDP-N-acetyl-alpha-D-galactosamine = 3-O-[beta-D-GalNAc-(1-&gt;3)-beta-D-GlcNAc-(1-&gt;4)-alpha-D-Man]-L-Thr-[protein] + UDP + H(+)</text>
        <dbReference type="Rhea" id="RHEA:37667"/>
        <dbReference type="Rhea" id="RHEA-COMP:13308"/>
        <dbReference type="Rhea" id="RHEA-COMP:13618"/>
        <dbReference type="ChEBI" id="CHEBI:15378"/>
        <dbReference type="ChEBI" id="CHEBI:58223"/>
        <dbReference type="ChEBI" id="CHEBI:67138"/>
        <dbReference type="ChEBI" id="CHEBI:136709"/>
        <dbReference type="ChEBI" id="CHEBI:137540"/>
        <dbReference type="EC" id="2.4.1.313"/>
    </reaction>
</comment>
<keyword evidence="7" id="KW-0812">Transmembrane</keyword>
<keyword evidence="6" id="KW-0808">Transferase</keyword>
<evidence type="ECO:0000256" key="18">
    <source>
        <dbReference type="SAM" id="MobiDB-lite"/>
    </source>
</evidence>
<dbReference type="PANTHER" id="PTHR11214">
    <property type="entry name" value="BETA-1,3-N-ACETYLGLUCOSAMINYLTRANSFERASE"/>
    <property type="match status" value="1"/>
</dbReference>
<evidence type="ECO:0000256" key="8">
    <source>
        <dbReference type="ARBA" id="ARBA00022824"/>
    </source>
</evidence>
<gene>
    <name evidence="19" type="ORF">JD844_024871</name>
</gene>
<evidence type="ECO:0000256" key="11">
    <source>
        <dbReference type="ARBA" id="ARBA00023034"/>
    </source>
</evidence>
<feature type="region of interest" description="Disordered" evidence="18">
    <location>
        <begin position="485"/>
        <end position="508"/>
    </location>
</feature>
<name>A0ABQ7SZ08_PHRPL</name>
<dbReference type="Gene3D" id="3.90.550.50">
    <property type="match status" value="1"/>
</dbReference>
<evidence type="ECO:0000256" key="17">
    <source>
        <dbReference type="ARBA" id="ARBA00047667"/>
    </source>
</evidence>
<keyword evidence="9" id="KW-0735">Signal-anchor</keyword>
<comment type="similarity">
    <text evidence="4">Belongs to the glycosyltransferase 31 family.</text>
</comment>
<evidence type="ECO:0000256" key="2">
    <source>
        <dbReference type="ARBA" id="ARBA00004323"/>
    </source>
</evidence>
<proteinExistence type="inferred from homology"/>
<keyword evidence="8" id="KW-0256">Endoplasmic reticulum</keyword>